<keyword evidence="4 9" id="KW-0812">Transmembrane</keyword>
<dbReference type="KEGG" id="cpf:CPF_1895"/>
<feature type="transmembrane region" description="Helical" evidence="9">
    <location>
        <begin position="482"/>
        <end position="503"/>
    </location>
</feature>
<keyword evidence="3" id="KW-0813">Transport</keyword>
<dbReference type="InterPro" id="IPR002490">
    <property type="entry name" value="V-ATPase_116kDa_su"/>
</dbReference>
<evidence type="ECO:0000256" key="2">
    <source>
        <dbReference type="ARBA" id="ARBA00009904"/>
    </source>
</evidence>
<sequence length="649" mass="72952">MAIVKMNKFTLLAFESEKEKLLKKIQSSSEVEFINLQDEEKVEGNEVFESLSKDDLDAETTLIEENVSKTRSALDFLKEFVAEVGGLKALKAGKESLTLDELEVKVENSNWEVVYSEVKKMERELATLENEKTKLLGEIEILEPWQSFDAPLGELNNFEKVVAFLGVISSQNLENMKNEIESEFKESYIEVISNTDQDSYVFVMTMKERAEEMDEVLKNFGFSAFQTKYKEKASVLVEEFKLKIQEIEAQKSDLKGVLSNYREEKRTLELAYEYYSNILLRKEASENFLKTDKVVVIQGWVPKNDNSSLEGIIQSSVGDMYYLEFEEVKEEEVAEVPVKLHNKGPAAAFDSITEMYSLPRYDEIDPTPLLTPFYLVFFGMMVADLGYGLVLFVGSLLAMKLLNLDEAQEKFAKFFMYLSIATTIAGAVFGTAFGFELKSIGLINPSKDTNLLLILSVGFGVIQIFFGLFIKAYMLIRDKQYLYALFDVGSWIMLLIGLPMIFFDGPISLVGKVLSIVGSILIILTQGRDEETKGAQIGQGLYALYGITGYVGDLVSYTRLMALGIAGGSIAAALNLIIGMFPGIAVIIVGPLFFIAAHTFNMLLSLLGAYVHTARLQYVEYFSKFYEGGGKAFTPFRTINKFITIKRNK</sequence>
<evidence type="ECO:0000256" key="8">
    <source>
        <dbReference type="SAM" id="Coils"/>
    </source>
</evidence>
<organism evidence="10 11">
    <name type="scientific">Clostridium perfringens (strain ATCC 13124 / DSM 756 / JCM 1290 / NCIMB 6125 / NCTC 8237 / Type A)</name>
    <dbReference type="NCBI Taxonomy" id="195103"/>
    <lineage>
        <taxon>Bacteria</taxon>
        <taxon>Bacillati</taxon>
        <taxon>Bacillota</taxon>
        <taxon>Clostridia</taxon>
        <taxon>Eubacteriales</taxon>
        <taxon>Clostridiaceae</taxon>
        <taxon>Clostridium</taxon>
    </lineage>
</organism>
<feature type="transmembrane region" description="Helical" evidence="9">
    <location>
        <begin position="373"/>
        <end position="402"/>
    </location>
</feature>
<reference evidence="10 11" key="1">
    <citation type="journal article" date="2006" name="Genome Res.">
        <title>Skewed genomic variability in strains of the toxigenic bacterial pathogen, Clostridium perfringens.</title>
        <authorList>
            <person name="Myers G.S."/>
            <person name="Rasko D.A."/>
            <person name="Cheung J.K."/>
            <person name="Ravel J."/>
            <person name="Seshadri R."/>
            <person name="Deboy R.T."/>
            <person name="Ren Q."/>
            <person name="Varga J."/>
            <person name="Awad M.M."/>
            <person name="Brinkac L.M."/>
            <person name="Daugherty S.C."/>
            <person name="Haft D.H."/>
            <person name="Dodson R.J."/>
            <person name="Madupu R."/>
            <person name="Nelson W.C."/>
            <person name="Rosovitz M.J."/>
            <person name="Sullivan S.A."/>
            <person name="Khouri H."/>
            <person name="Dimitrov G.I."/>
            <person name="Watkins K.L."/>
            <person name="Mulligan S."/>
            <person name="Benton J."/>
            <person name="Radune D."/>
            <person name="Fisher D.J."/>
            <person name="Atkins H.S."/>
            <person name="Hiscox T."/>
            <person name="Jost B.H."/>
            <person name="Billington S.J."/>
            <person name="Songer J.G."/>
            <person name="McClane B.A."/>
            <person name="Titball R.W."/>
            <person name="Rood J.I."/>
            <person name="Melville S.B."/>
            <person name="Paulsen I.T."/>
        </authorList>
    </citation>
    <scope>NUCLEOTIDE SEQUENCE [LARGE SCALE GENOMIC DNA]</scope>
    <source>
        <strain evidence="11">ATCC 13124 / DSM 756 / JCM 1290 / NCIMB 6125 / NCTC 8237 / S 107 / Type A</strain>
    </source>
</reference>
<dbReference type="HOGENOM" id="CLU_025558_1_0_9"/>
<feature type="transmembrane region" description="Helical" evidence="9">
    <location>
        <begin position="451"/>
        <end position="470"/>
    </location>
</feature>
<dbReference type="Proteomes" id="UP000001823">
    <property type="component" value="Chromosome"/>
</dbReference>
<evidence type="ECO:0000313" key="11">
    <source>
        <dbReference type="Proteomes" id="UP000001823"/>
    </source>
</evidence>
<dbReference type="GO" id="GO:0051117">
    <property type="term" value="F:ATPase binding"/>
    <property type="evidence" value="ECO:0007669"/>
    <property type="project" value="TreeGrafter"/>
</dbReference>
<evidence type="ECO:0000256" key="3">
    <source>
        <dbReference type="ARBA" id="ARBA00022448"/>
    </source>
</evidence>
<feature type="transmembrane region" description="Helical" evidence="9">
    <location>
        <begin position="560"/>
        <end position="578"/>
    </location>
</feature>
<keyword evidence="6" id="KW-0406">Ion transport</keyword>
<dbReference type="AlphaFoldDB" id="A0A0H2YQZ5"/>
<dbReference type="GO" id="GO:0046961">
    <property type="term" value="F:proton-transporting ATPase activity, rotational mechanism"/>
    <property type="evidence" value="ECO:0007669"/>
    <property type="project" value="InterPro"/>
</dbReference>
<comment type="subcellular location">
    <subcellularLocation>
        <location evidence="1">Membrane</location>
        <topology evidence="1">Multi-pass membrane protein</topology>
    </subcellularLocation>
</comment>
<dbReference type="EMBL" id="CP000246">
    <property type="protein sequence ID" value="ABG83345.1"/>
    <property type="molecule type" value="Genomic_DNA"/>
</dbReference>
<keyword evidence="11" id="KW-1185">Reference proteome</keyword>
<feature type="transmembrane region" description="Helical" evidence="9">
    <location>
        <begin position="509"/>
        <end position="527"/>
    </location>
</feature>
<dbReference type="GO" id="GO:0007035">
    <property type="term" value="P:vacuolar acidification"/>
    <property type="evidence" value="ECO:0007669"/>
    <property type="project" value="TreeGrafter"/>
</dbReference>
<feature type="coiled-coil region" evidence="8">
    <location>
        <begin position="230"/>
        <end position="264"/>
    </location>
</feature>
<evidence type="ECO:0000313" key="10">
    <source>
        <dbReference type="EMBL" id="ABG83345.1"/>
    </source>
</evidence>
<gene>
    <name evidence="10" type="ordered locus">CPF_1895</name>
</gene>
<keyword evidence="5 9" id="KW-1133">Transmembrane helix</keyword>
<dbReference type="RefSeq" id="WP_011590922.1">
    <property type="nucleotide sequence ID" value="NC_008261.1"/>
</dbReference>
<dbReference type="PaxDb" id="195103-CPF_1895"/>
<protein>
    <submittedName>
        <fullName evidence="10">V-type ATPase, I subunit</fullName>
    </submittedName>
</protein>
<feature type="coiled-coil region" evidence="8">
    <location>
        <begin position="111"/>
        <end position="138"/>
    </location>
</feature>
<dbReference type="eggNOG" id="COG1269">
    <property type="taxonomic scope" value="Bacteria"/>
</dbReference>
<dbReference type="PANTHER" id="PTHR11629">
    <property type="entry name" value="VACUOLAR PROTON ATPASES"/>
    <property type="match status" value="1"/>
</dbReference>
<accession>A0A0H2YQZ5</accession>
<keyword evidence="8" id="KW-0175">Coiled coil</keyword>
<feature type="transmembrane region" description="Helical" evidence="9">
    <location>
        <begin position="584"/>
        <end position="611"/>
    </location>
</feature>
<evidence type="ECO:0000256" key="6">
    <source>
        <dbReference type="ARBA" id="ARBA00023065"/>
    </source>
</evidence>
<evidence type="ECO:0000256" key="1">
    <source>
        <dbReference type="ARBA" id="ARBA00004141"/>
    </source>
</evidence>
<evidence type="ECO:0000256" key="5">
    <source>
        <dbReference type="ARBA" id="ARBA00022989"/>
    </source>
</evidence>
<keyword evidence="7 9" id="KW-0472">Membrane</keyword>
<dbReference type="STRING" id="195103.CPF_1895"/>
<name>A0A0H2YQZ5_CLOP1</name>
<dbReference type="GO" id="GO:0016471">
    <property type="term" value="C:vacuolar proton-transporting V-type ATPase complex"/>
    <property type="evidence" value="ECO:0007669"/>
    <property type="project" value="TreeGrafter"/>
</dbReference>
<proteinExistence type="inferred from homology"/>
<evidence type="ECO:0000256" key="4">
    <source>
        <dbReference type="ARBA" id="ARBA00022692"/>
    </source>
</evidence>
<evidence type="ECO:0000256" key="7">
    <source>
        <dbReference type="ARBA" id="ARBA00023136"/>
    </source>
</evidence>
<comment type="similarity">
    <text evidence="2">Belongs to the V-ATPase 116 kDa subunit family.</text>
</comment>
<evidence type="ECO:0000256" key="9">
    <source>
        <dbReference type="SAM" id="Phobius"/>
    </source>
</evidence>
<dbReference type="GO" id="GO:0033179">
    <property type="term" value="C:proton-transporting V-type ATPase, V0 domain"/>
    <property type="evidence" value="ECO:0007669"/>
    <property type="project" value="InterPro"/>
</dbReference>
<dbReference type="Pfam" id="PF01496">
    <property type="entry name" value="V_ATPase_I"/>
    <property type="match status" value="2"/>
</dbReference>
<feature type="transmembrane region" description="Helical" evidence="9">
    <location>
        <begin position="414"/>
        <end position="435"/>
    </location>
</feature>
<dbReference type="PANTHER" id="PTHR11629:SF63">
    <property type="entry name" value="V-TYPE PROTON ATPASE SUBUNIT A"/>
    <property type="match status" value="1"/>
</dbReference>